<name>J4HZR6_9APHY</name>
<keyword evidence="2" id="KW-1185">Reference proteome</keyword>
<reference evidence="1 2" key="1">
    <citation type="journal article" date="2012" name="Appl. Environ. Microbiol.">
        <title>Short-read sequencing for genomic analysis of the brown rot fungus Fibroporia radiculosa.</title>
        <authorList>
            <person name="Tang J.D."/>
            <person name="Perkins A.D."/>
            <person name="Sonstegard T.S."/>
            <person name="Schroeder S.G."/>
            <person name="Burgess S.C."/>
            <person name="Diehl S.V."/>
        </authorList>
    </citation>
    <scope>NUCLEOTIDE SEQUENCE [LARGE SCALE GENOMIC DNA]</scope>
    <source>
        <strain evidence="1 2">TFFH 294</strain>
    </source>
</reference>
<accession>J4HZR6</accession>
<evidence type="ECO:0000313" key="2">
    <source>
        <dbReference type="Proteomes" id="UP000006352"/>
    </source>
</evidence>
<dbReference type="HOGENOM" id="CLU_014764_0_0_1"/>
<proteinExistence type="predicted"/>
<dbReference type="RefSeq" id="XP_012183950.1">
    <property type="nucleotide sequence ID" value="XM_012328560.1"/>
</dbReference>
<dbReference type="InParanoid" id="J4HZR6"/>
<dbReference type="GeneID" id="24099578"/>
<dbReference type="Proteomes" id="UP000006352">
    <property type="component" value="Unassembled WGS sequence"/>
</dbReference>
<dbReference type="EMBL" id="HE797163">
    <property type="protein sequence ID" value="CCM04667.1"/>
    <property type="molecule type" value="Genomic_DNA"/>
</dbReference>
<organism evidence="1 2">
    <name type="scientific">Fibroporia radiculosa</name>
    <dbReference type="NCBI Taxonomy" id="599839"/>
    <lineage>
        <taxon>Eukaryota</taxon>
        <taxon>Fungi</taxon>
        <taxon>Dikarya</taxon>
        <taxon>Basidiomycota</taxon>
        <taxon>Agaricomycotina</taxon>
        <taxon>Agaricomycetes</taxon>
        <taxon>Polyporales</taxon>
        <taxon>Fibroporiaceae</taxon>
        <taxon>Fibroporia</taxon>
    </lineage>
</organism>
<dbReference type="AlphaFoldDB" id="J4HZR6"/>
<gene>
    <name evidence="1" type="ORF">FIBRA_06853</name>
</gene>
<sequence>MVNAALPDGIYLRSSLNTGLVDQVNSLAAFSPDIIPLSHTNAKPATLAAAHEHFLAHAVDPAEPRTAIYVRGRSAVATGHGCLRHTVGLRAVPSELVLWPQAWEAAAPLGTVELKAGMDGKFVASAAYVSYTPAQGLGRADAFVATSGRTPTNLSARVKTWRDLVRLVGQEPSVATYNCTFADPVAPDVSVATRFRMLDNARGESVSMVFAIEAVGTPKDDIEIAFSCAGATPNAKPFSFAQQRVSLSPTALVQTKVEVPANFDGMLTLHITNERKRVFADNSSVSIVAYAIDGKDNYVLLGAQHVVFHSNMRVKRLVKRYEARRAAAVHPSPASNGSDPFYFRESVQDVDSFPRNENASHSCDIQPLGQQALPNINSVLGGSNYFVDVSDQRAITLYQNMSNYVYLRGTTTEGTSGNTRLFAIPSGLLLHPSLYEQYSIMDYDENGDPTGPEILPYNTSSAEQPVVIQKPFNCVNLPPLPAGSDHFCLIAECKYDGVDPSTGDNYQWPHEETGEFVTSGEFVSWVLSNPCVSWRNICYATSPSAATQVMRSSLTIPSGFSSTDNWQIQVNCVNCPSGSAFSMDSDDPEISYGKTIITGSDAAGGPEFTGKSPGYNCQLAISWYANGMSMQGGQRIEAQLAYLTYDTGVVANTFRKAGKPAGAVTLKVGEEYPNAFDAKGTPLNARGLPRLGGAWTRRALGGKYTVEAGILIKHIIGVDAMGYQLS</sequence>
<evidence type="ECO:0000313" key="1">
    <source>
        <dbReference type="EMBL" id="CCM04667.1"/>
    </source>
</evidence>
<protein>
    <submittedName>
        <fullName evidence="1">Uncharacterized protein</fullName>
    </submittedName>
</protein>
<dbReference type="OrthoDB" id="3061238at2759"/>